<sequence length="199" mass="23229">MARFGSVRVLVDMDGVLADFEGSFLRRFRLMYPAEPCVELKDRKGFSVREQYSTIKEELGPKVTSVYESENFFLELDPIPGAVEAVKEMVNMKNTEVFICTSPLKCYEHCVLQKYCWVEKHFGAQFLERLILTRDKTIVSADLLIDDKDTITGVEPNPSWEHVLFTCWHNQHLQLQPPHKRLRSWSDDWRAIIDSKRKS</sequence>
<gene>
    <name evidence="2" type="primary">NT5C</name>
</gene>
<dbReference type="SFLD" id="SFLDG01145">
    <property type="entry name" value="C1.2.1"/>
    <property type="match status" value="1"/>
</dbReference>
<dbReference type="CDD" id="cd02587">
    <property type="entry name" value="HAD_5-3dNT"/>
    <property type="match status" value="1"/>
</dbReference>
<dbReference type="EMBL" id="AFYH01091789">
    <property type="status" value="NOT_ANNOTATED_CDS"/>
    <property type="molecule type" value="Genomic_DNA"/>
</dbReference>
<dbReference type="GO" id="GO:0009223">
    <property type="term" value="P:pyrimidine deoxyribonucleotide catabolic process"/>
    <property type="evidence" value="ECO:0007669"/>
    <property type="project" value="TreeGrafter"/>
</dbReference>
<reference evidence="2" key="3">
    <citation type="submission" date="2025-09" db="UniProtKB">
        <authorList>
            <consortium name="Ensembl"/>
        </authorList>
    </citation>
    <scope>IDENTIFICATION</scope>
</reference>
<dbReference type="SFLD" id="SFLDS00003">
    <property type="entry name" value="Haloacid_Dehalogenase"/>
    <property type="match status" value="1"/>
</dbReference>
<dbReference type="PANTHER" id="PTHR16504">
    <property type="entry name" value="5'(3')-DEOXYRIBONUCLEOTIDASE"/>
    <property type="match status" value="1"/>
</dbReference>
<dbReference type="InterPro" id="IPR010708">
    <property type="entry name" value="5'(3')-deoxyribonucleotidase"/>
</dbReference>
<feature type="active site" description="Nucleophile" evidence="1">
    <location>
        <position position="12"/>
    </location>
</feature>
<dbReference type="GeneTree" id="ENSGT00390000011596"/>
<dbReference type="InParanoid" id="H3AAM0"/>
<dbReference type="KEGG" id="lcm:102356929"/>
<dbReference type="GO" id="GO:0008253">
    <property type="term" value="F:5'-nucleotidase activity"/>
    <property type="evidence" value="ECO:0007669"/>
    <property type="project" value="InterPro"/>
</dbReference>
<organism evidence="2 3">
    <name type="scientific">Latimeria chalumnae</name>
    <name type="common">Coelacanth</name>
    <dbReference type="NCBI Taxonomy" id="7897"/>
    <lineage>
        <taxon>Eukaryota</taxon>
        <taxon>Metazoa</taxon>
        <taxon>Chordata</taxon>
        <taxon>Craniata</taxon>
        <taxon>Vertebrata</taxon>
        <taxon>Euteleostomi</taxon>
        <taxon>Coelacanthiformes</taxon>
        <taxon>Coelacanthidae</taxon>
        <taxon>Latimeria</taxon>
    </lineage>
</organism>
<dbReference type="FunFam" id="3.40.50.1000:FF:000133">
    <property type="entry name" value="5'(3')-deoxyribonucleotidase, cytosolic type"/>
    <property type="match status" value="1"/>
</dbReference>
<feature type="active site" description="Proton donor" evidence="1">
    <location>
        <position position="14"/>
    </location>
</feature>
<dbReference type="InterPro" id="IPR036412">
    <property type="entry name" value="HAD-like_sf"/>
</dbReference>
<dbReference type="GeneID" id="102356929"/>
<accession>H3AAM0</accession>
<dbReference type="Gene3D" id="1.10.40.40">
    <property type="entry name" value="Deoxyribonucleotidase, domain 2"/>
    <property type="match status" value="1"/>
</dbReference>
<dbReference type="Proteomes" id="UP000008672">
    <property type="component" value="Unassembled WGS sequence"/>
</dbReference>
<reference evidence="3" key="1">
    <citation type="submission" date="2011-08" db="EMBL/GenBank/DDBJ databases">
        <title>The draft genome of Latimeria chalumnae.</title>
        <authorList>
            <person name="Di Palma F."/>
            <person name="Alfoldi J."/>
            <person name="Johnson J."/>
            <person name="Berlin A."/>
            <person name="Gnerre S."/>
            <person name="Jaffe D."/>
            <person name="MacCallum I."/>
            <person name="Young S."/>
            <person name="Walker B.J."/>
            <person name="Lander E."/>
            <person name="Lindblad-Toh K."/>
        </authorList>
    </citation>
    <scope>NUCLEOTIDE SEQUENCE [LARGE SCALE GENOMIC DNA]</scope>
    <source>
        <strain evidence="3">Wild caught</strain>
    </source>
</reference>
<dbReference type="eggNOG" id="ENOG502QZUW">
    <property type="taxonomic scope" value="Eukaryota"/>
</dbReference>
<dbReference type="SFLD" id="SFLDG01126">
    <property type="entry name" value="C1.2:_Nucleotidase_Like"/>
    <property type="match status" value="1"/>
</dbReference>
<dbReference type="Gene3D" id="3.40.50.1000">
    <property type="entry name" value="HAD superfamily/HAD-like"/>
    <property type="match status" value="1"/>
</dbReference>
<name>H3AAM0_LATCH</name>
<keyword evidence="3" id="KW-1185">Reference proteome</keyword>
<evidence type="ECO:0000256" key="1">
    <source>
        <dbReference type="PIRSR" id="PIRSR610708-1"/>
    </source>
</evidence>
<dbReference type="OMA" id="WITEEWK"/>
<dbReference type="AlphaFoldDB" id="H3AAM0"/>
<dbReference type="Bgee" id="ENSLACG00000005934">
    <property type="expression patterns" value="Expressed in post-anal tail muscle and 6 other cell types or tissues"/>
</dbReference>
<dbReference type="SUPFAM" id="SSF56784">
    <property type="entry name" value="HAD-like"/>
    <property type="match status" value="1"/>
</dbReference>
<dbReference type="GO" id="GO:0005739">
    <property type="term" value="C:mitochondrion"/>
    <property type="evidence" value="ECO:0007669"/>
    <property type="project" value="TreeGrafter"/>
</dbReference>
<protein>
    <submittedName>
        <fullName evidence="2">5', 3'-nucleotidase, cytosolic</fullName>
    </submittedName>
</protein>
<dbReference type="InterPro" id="IPR023214">
    <property type="entry name" value="HAD_sf"/>
</dbReference>
<evidence type="ECO:0000313" key="2">
    <source>
        <dbReference type="Ensembl" id="ENSLACP00000006691.1"/>
    </source>
</evidence>
<dbReference type="OrthoDB" id="10248475at2759"/>
<reference evidence="2" key="2">
    <citation type="submission" date="2025-08" db="UniProtKB">
        <authorList>
            <consortium name="Ensembl"/>
        </authorList>
    </citation>
    <scope>IDENTIFICATION</scope>
</reference>
<dbReference type="Pfam" id="PF06941">
    <property type="entry name" value="NT5C"/>
    <property type="match status" value="1"/>
</dbReference>
<evidence type="ECO:0000313" key="3">
    <source>
        <dbReference type="Proteomes" id="UP000008672"/>
    </source>
</evidence>
<dbReference type="Ensembl" id="ENSLACT00000006745.1">
    <property type="protein sequence ID" value="ENSLACP00000006691.1"/>
    <property type="gene ID" value="ENSLACG00000005934.1"/>
</dbReference>
<dbReference type="PANTHER" id="PTHR16504:SF5">
    <property type="entry name" value="5'(3')-DEOXYRIBONUCLEOTIDASE, CYTOSOLIC TYPE"/>
    <property type="match status" value="1"/>
</dbReference>
<dbReference type="HOGENOM" id="CLU_100259_0_0_1"/>
<proteinExistence type="predicted"/>
<dbReference type="STRING" id="7897.ENSLACP00000006691"/>